<dbReference type="Proteomes" id="UP001497457">
    <property type="component" value="Chromosome 17b"/>
</dbReference>
<proteinExistence type="predicted"/>
<dbReference type="Gene3D" id="1.10.20.10">
    <property type="entry name" value="Histone, subunit A"/>
    <property type="match status" value="1"/>
</dbReference>
<evidence type="ECO:0000259" key="4">
    <source>
        <dbReference type="Pfam" id="PF00808"/>
    </source>
</evidence>
<dbReference type="Pfam" id="PF00808">
    <property type="entry name" value="CBFD_NFYB_HMF"/>
    <property type="match status" value="1"/>
</dbReference>
<dbReference type="EMBL" id="OZ075127">
    <property type="protein sequence ID" value="CAL4952012.1"/>
    <property type="molecule type" value="Genomic_DNA"/>
</dbReference>
<evidence type="ECO:0000313" key="6">
    <source>
        <dbReference type="Proteomes" id="UP001497457"/>
    </source>
</evidence>
<comment type="subcellular location">
    <subcellularLocation>
        <location evidence="1">Nucleus</location>
    </subcellularLocation>
</comment>
<dbReference type="InterPro" id="IPR009072">
    <property type="entry name" value="Histone-fold"/>
</dbReference>
<reference evidence="5" key="1">
    <citation type="submission" date="2024-10" db="EMBL/GenBank/DDBJ databases">
        <authorList>
            <person name="Ryan C."/>
        </authorList>
    </citation>
    <scope>NUCLEOTIDE SEQUENCE [LARGE SCALE GENOMIC DNA]</scope>
</reference>
<feature type="compositionally biased region" description="Basic and acidic residues" evidence="3">
    <location>
        <begin position="20"/>
        <end position="31"/>
    </location>
</feature>
<dbReference type="InterPro" id="IPR050568">
    <property type="entry name" value="Transcr_DNA_Rep_Reg"/>
</dbReference>
<dbReference type="PANTHER" id="PTHR10252:SF54">
    <property type="entry name" value="CHROMATIN ACCESSIBILITY COMPLEX PROTEIN 1"/>
    <property type="match status" value="1"/>
</dbReference>
<evidence type="ECO:0000256" key="3">
    <source>
        <dbReference type="SAM" id="MobiDB-lite"/>
    </source>
</evidence>
<keyword evidence="6" id="KW-1185">Reference proteome</keyword>
<dbReference type="AlphaFoldDB" id="A0ABC8Z4I3"/>
<feature type="region of interest" description="Disordered" evidence="3">
    <location>
        <begin position="210"/>
        <end position="237"/>
    </location>
</feature>
<accession>A0ABC8Z4I3</accession>
<organism evidence="5 6">
    <name type="scientific">Urochloa decumbens</name>
    <dbReference type="NCBI Taxonomy" id="240449"/>
    <lineage>
        <taxon>Eukaryota</taxon>
        <taxon>Viridiplantae</taxon>
        <taxon>Streptophyta</taxon>
        <taxon>Embryophyta</taxon>
        <taxon>Tracheophyta</taxon>
        <taxon>Spermatophyta</taxon>
        <taxon>Magnoliopsida</taxon>
        <taxon>Liliopsida</taxon>
        <taxon>Poales</taxon>
        <taxon>Poaceae</taxon>
        <taxon>PACMAD clade</taxon>
        <taxon>Panicoideae</taxon>
        <taxon>Panicodae</taxon>
        <taxon>Paniceae</taxon>
        <taxon>Melinidinae</taxon>
        <taxon>Urochloa</taxon>
    </lineage>
</organism>
<feature type="domain" description="Transcription factor CBF/NF-Y/archaeal histone" evidence="4">
    <location>
        <begin position="127"/>
        <end position="188"/>
    </location>
</feature>
<keyword evidence="2" id="KW-0539">Nucleus</keyword>
<dbReference type="PANTHER" id="PTHR10252">
    <property type="entry name" value="HISTONE-LIKE TRANSCRIPTION FACTOR CCAAT-RELATED"/>
    <property type="match status" value="1"/>
</dbReference>
<sequence>MATAAAAAAAAEEPTVAMEEGLRKEGERVDEPGEAMEQILEEREEAGEPAEAMEQVEEEERAAELAEPMEQVEEEREEAGEPAEAMEQVEEEQEEAEDPAEPMEQVGEEREEAEAEAEEGALLRPVLPVGRVKRIMRVDRDIKKATNEAALLIAAATELFLGSLAAGAHTAAARRGRRAVRAAHVRAAARAHRPTADFLLDCLSAEEEAPRARPVAGSGGGGGGREAKPLPRGTRRIDAFFQKVT</sequence>
<dbReference type="SUPFAM" id="SSF47113">
    <property type="entry name" value="Histone-fold"/>
    <property type="match status" value="1"/>
</dbReference>
<feature type="compositionally biased region" description="Acidic residues" evidence="3">
    <location>
        <begin position="70"/>
        <end position="81"/>
    </location>
</feature>
<feature type="compositionally biased region" description="Low complexity" evidence="3">
    <location>
        <begin position="1"/>
        <end position="11"/>
    </location>
</feature>
<feature type="region of interest" description="Disordered" evidence="3">
    <location>
        <begin position="1"/>
        <end position="120"/>
    </location>
</feature>
<gene>
    <name evidence="5" type="ORF">URODEC1_LOCUS39258</name>
</gene>
<evidence type="ECO:0000313" key="5">
    <source>
        <dbReference type="EMBL" id="CAL4952012.1"/>
    </source>
</evidence>
<evidence type="ECO:0000256" key="1">
    <source>
        <dbReference type="ARBA" id="ARBA00004123"/>
    </source>
</evidence>
<evidence type="ECO:0000256" key="2">
    <source>
        <dbReference type="ARBA" id="ARBA00023242"/>
    </source>
</evidence>
<name>A0ABC8Z4I3_9POAL</name>
<dbReference type="GO" id="GO:0005634">
    <property type="term" value="C:nucleus"/>
    <property type="evidence" value="ECO:0007669"/>
    <property type="project" value="UniProtKB-SubCell"/>
</dbReference>
<dbReference type="FunFam" id="1.10.20.10:FF:000122">
    <property type="entry name" value="CCAAT-HAP5 transcription factor"/>
    <property type="match status" value="1"/>
</dbReference>
<dbReference type="InterPro" id="IPR003958">
    <property type="entry name" value="CBFA_NFYB_domain"/>
</dbReference>
<feature type="compositionally biased region" description="Acidic residues" evidence="3">
    <location>
        <begin position="109"/>
        <end position="119"/>
    </location>
</feature>
<feature type="compositionally biased region" description="Acidic residues" evidence="3">
    <location>
        <begin position="87"/>
        <end position="101"/>
    </location>
</feature>
<protein>
    <recommendedName>
        <fullName evidence="4">Transcription factor CBF/NF-Y/archaeal histone domain-containing protein</fullName>
    </recommendedName>
</protein>